<protein>
    <submittedName>
        <fullName evidence="1">Uncharacterized protein</fullName>
    </submittedName>
</protein>
<dbReference type="Proteomes" id="UP000550707">
    <property type="component" value="Unassembled WGS sequence"/>
</dbReference>
<gene>
    <name evidence="1" type="ORF">HJG59_008666</name>
</gene>
<proteinExistence type="predicted"/>
<reference evidence="1 2" key="1">
    <citation type="journal article" date="2020" name="Nature">
        <title>Six reference-quality genomes reveal evolution of bat adaptations.</title>
        <authorList>
            <person name="Jebb D."/>
            <person name="Huang Z."/>
            <person name="Pippel M."/>
            <person name="Hughes G.M."/>
            <person name="Lavrichenko K."/>
            <person name="Devanna P."/>
            <person name="Winkler S."/>
            <person name="Jermiin L.S."/>
            <person name="Skirmuntt E.C."/>
            <person name="Katzourakis A."/>
            <person name="Burkitt-Gray L."/>
            <person name="Ray D.A."/>
            <person name="Sullivan K.A.M."/>
            <person name="Roscito J.G."/>
            <person name="Kirilenko B.M."/>
            <person name="Davalos L.M."/>
            <person name="Corthals A.P."/>
            <person name="Power M.L."/>
            <person name="Jones G."/>
            <person name="Ransome R.D."/>
            <person name="Dechmann D.K.N."/>
            <person name="Locatelli A.G."/>
            <person name="Puechmaille S.J."/>
            <person name="Fedrigo O."/>
            <person name="Jarvis E.D."/>
            <person name="Hiller M."/>
            <person name="Vernes S.C."/>
            <person name="Myers E.W."/>
            <person name="Teeling E.C."/>
        </authorList>
    </citation>
    <scope>NUCLEOTIDE SEQUENCE [LARGE SCALE GENOMIC DNA]</scope>
    <source>
        <strain evidence="1">MMolMol1</strain>
        <tissue evidence="1">Muscle</tissue>
    </source>
</reference>
<sequence>MAGRLTNLCERLVVSPGISSHQESGLPEGCLDLVSAGSRSEGWAPGVAPGAAANFSTARWLAFLDDLTGISGFSKATSHELPAEASPVYDADTITLPVVDGLFHLEVKAGATGWVSAARSLRTPSSSIRRTSRAPDLVQVSL</sequence>
<dbReference type="InParanoid" id="A0A7J8ER33"/>
<accession>A0A7J8ER33</accession>
<name>A0A7J8ER33_MOLMO</name>
<dbReference type="EMBL" id="JACASF010000013">
    <property type="protein sequence ID" value="KAF6437947.1"/>
    <property type="molecule type" value="Genomic_DNA"/>
</dbReference>
<evidence type="ECO:0000313" key="2">
    <source>
        <dbReference type="Proteomes" id="UP000550707"/>
    </source>
</evidence>
<comment type="caution">
    <text evidence="1">The sequence shown here is derived from an EMBL/GenBank/DDBJ whole genome shotgun (WGS) entry which is preliminary data.</text>
</comment>
<dbReference type="AlphaFoldDB" id="A0A7J8ER33"/>
<keyword evidence="2" id="KW-1185">Reference proteome</keyword>
<evidence type="ECO:0000313" key="1">
    <source>
        <dbReference type="EMBL" id="KAF6437947.1"/>
    </source>
</evidence>
<organism evidence="1 2">
    <name type="scientific">Molossus molossus</name>
    <name type="common">Pallas' mastiff bat</name>
    <name type="synonym">Vespertilio molossus</name>
    <dbReference type="NCBI Taxonomy" id="27622"/>
    <lineage>
        <taxon>Eukaryota</taxon>
        <taxon>Metazoa</taxon>
        <taxon>Chordata</taxon>
        <taxon>Craniata</taxon>
        <taxon>Vertebrata</taxon>
        <taxon>Euteleostomi</taxon>
        <taxon>Mammalia</taxon>
        <taxon>Eutheria</taxon>
        <taxon>Laurasiatheria</taxon>
        <taxon>Chiroptera</taxon>
        <taxon>Yangochiroptera</taxon>
        <taxon>Molossidae</taxon>
        <taxon>Molossus</taxon>
    </lineage>
</organism>